<dbReference type="Pfam" id="PF18186">
    <property type="entry name" value="SLATT_4"/>
    <property type="match status" value="1"/>
</dbReference>
<feature type="transmembrane region" description="Helical" evidence="1">
    <location>
        <begin position="44"/>
        <end position="63"/>
    </location>
</feature>
<evidence type="ECO:0000259" key="2">
    <source>
        <dbReference type="Pfam" id="PF18186"/>
    </source>
</evidence>
<protein>
    <recommendedName>
        <fullName evidence="2">SMODS and SLOG-associating 2TM effector domain-containing protein</fullName>
    </recommendedName>
</protein>
<name>A0A264VR34_PRORE</name>
<reference evidence="3 4" key="1">
    <citation type="submission" date="2017-07" db="EMBL/GenBank/DDBJ databases">
        <title>blaIMP-27 on transferable plasmids in Proteus mirabilis and Providencia rettgeri.</title>
        <authorList>
            <person name="Potter R."/>
        </authorList>
    </citation>
    <scope>NUCLEOTIDE SEQUENCE [LARGE SCALE GENOMIC DNA]</scope>
    <source>
        <strain evidence="3 4">PR1</strain>
    </source>
</reference>
<evidence type="ECO:0000313" key="3">
    <source>
        <dbReference type="EMBL" id="OZS73745.1"/>
    </source>
</evidence>
<dbReference type="Proteomes" id="UP000216001">
    <property type="component" value="Unassembled WGS sequence"/>
</dbReference>
<gene>
    <name evidence="3" type="ORF">CHI95_15620</name>
</gene>
<evidence type="ECO:0000313" key="4">
    <source>
        <dbReference type="Proteomes" id="UP000216001"/>
    </source>
</evidence>
<feature type="domain" description="SMODS and SLOG-associating 2TM effector" evidence="2">
    <location>
        <begin position="29"/>
        <end position="156"/>
    </location>
</feature>
<keyword evidence="1" id="KW-0812">Transmembrane</keyword>
<organism evidence="3 4">
    <name type="scientific">Providencia rettgeri</name>
    <dbReference type="NCBI Taxonomy" id="587"/>
    <lineage>
        <taxon>Bacteria</taxon>
        <taxon>Pseudomonadati</taxon>
        <taxon>Pseudomonadota</taxon>
        <taxon>Gammaproteobacteria</taxon>
        <taxon>Enterobacterales</taxon>
        <taxon>Morganellaceae</taxon>
        <taxon>Providencia</taxon>
    </lineage>
</organism>
<dbReference type="InterPro" id="IPR040811">
    <property type="entry name" value="SLATT_4"/>
</dbReference>
<evidence type="ECO:0000256" key="1">
    <source>
        <dbReference type="SAM" id="Phobius"/>
    </source>
</evidence>
<comment type="caution">
    <text evidence="3">The sequence shown here is derived from an EMBL/GenBank/DDBJ whole genome shotgun (WGS) entry which is preliminary data.</text>
</comment>
<dbReference type="NCBIfam" id="NF033632">
    <property type="entry name" value="SLATT_4"/>
    <property type="match status" value="1"/>
</dbReference>
<accession>A0A264VR34</accession>
<sequence>MNKELTPCDSNLAILINEWLIRLHDAQVGHYVTAESLYKKSDRLGYLLIISTTIVTAMLFMDTEGVEKIILIIMSIISASLSGIVSFGRFSEKAEQHRAAAGLYGKLRRQLEKLSKTNGMSLEEVNSKLKILRIEWEYVSQSAPLTPRKSIQRANKQSRD</sequence>
<keyword evidence="1" id="KW-1133">Transmembrane helix</keyword>
<dbReference type="AlphaFoldDB" id="A0A264VR34"/>
<proteinExistence type="predicted"/>
<feature type="transmembrane region" description="Helical" evidence="1">
    <location>
        <begin position="69"/>
        <end position="88"/>
    </location>
</feature>
<dbReference type="EMBL" id="NOWC01000019">
    <property type="protein sequence ID" value="OZS73745.1"/>
    <property type="molecule type" value="Genomic_DNA"/>
</dbReference>
<keyword evidence="1" id="KW-0472">Membrane</keyword>